<accession>A0A2N5VQ61</accession>
<evidence type="ECO:0000313" key="4">
    <source>
        <dbReference type="Proteomes" id="UP000235388"/>
    </source>
</evidence>
<dbReference type="EMBL" id="PGCJ01000805">
    <property type="protein sequence ID" value="PLW19953.1"/>
    <property type="molecule type" value="Genomic_DNA"/>
</dbReference>
<evidence type="ECO:0000313" key="3">
    <source>
        <dbReference type="EMBL" id="PLW52070.1"/>
    </source>
</evidence>
<protein>
    <submittedName>
        <fullName evidence="3">Uncharacterized protein</fullName>
    </submittedName>
</protein>
<dbReference type="Proteomes" id="UP000235392">
    <property type="component" value="Unassembled WGS sequence"/>
</dbReference>
<sequence length="163" mass="17567">MGSVKPPNHLTTVMCIFKAMDHSVPKITGGTQYGIVNAQSYMQCNRVNGDQPYDFKVMLSTNTAISNCLESGNFYLVIGKLITTTNGNPPVITYNQNSATLVQSPEGAQLDMINKVGLVGLGHMISSAEVIAEGTEDAVCLEVIVAHNDWDPRVGFHVVVVIQ</sequence>
<evidence type="ECO:0000313" key="5">
    <source>
        <dbReference type="Proteomes" id="UP000235392"/>
    </source>
</evidence>
<evidence type="ECO:0000313" key="1">
    <source>
        <dbReference type="EMBL" id="PLW19953.1"/>
    </source>
</evidence>
<dbReference type="Proteomes" id="UP000235388">
    <property type="component" value="Unassembled WGS sequence"/>
</dbReference>
<comment type="caution">
    <text evidence="3">The sequence shown here is derived from an EMBL/GenBank/DDBJ whole genome shotgun (WGS) entry which is preliminary data.</text>
</comment>
<evidence type="ECO:0000313" key="2">
    <source>
        <dbReference type="EMBL" id="PLW24440.1"/>
    </source>
</evidence>
<organism evidence="3 5">
    <name type="scientific">Puccinia coronata f. sp. avenae</name>
    <dbReference type="NCBI Taxonomy" id="200324"/>
    <lineage>
        <taxon>Eukaryota</taxon>
        <taxon>Fungi</taxon>
        <taxon>Dikarya</taxon>
        <taxon>Basidiomycota</taxon>
        <taxon>Pucciniomycotina</taxon>
        <taxon>Pucciniomycetes</taxon>
        <taxon>Pucciniales</taxon>
        <taxon>Pucciniaceae</taxon>
        <taxon>Puccinia</taxon>
    </lineage>
</organism>
<dbReference type="AlphaFoldDB" id="A0A2N5VQ61"/>
<dbReference type="EMBL" id="PGCI01000609">
    <property type="protein sequence ID" value="PLW24440.1"/>
    <property type="molecule type" value="Genomic_DNA"/>
</dbReference>
<keyword evidence="4" id="KW-1185">Reference proteome</keyword>
<gene>
    <name evidence="1" type="ORF">PCANC_11930</name>
    <name evidence="3" type="ORF">PCASD_02046</name>
    <name evidence="2" type="ORF">PCASD_11563</name>
</gene>
<proteinExistence type="predicted"/>
<reference evidence="4 5" key="1">
    <citation type="submission" date="2017-11" db="EMBL/GenBank/DDBJ databases">
        <title>De novo assembly and phasing of dikaryotic genomes from two isolates of Puccinia coronata f. sp. avenae, the causal agent of oat crown rust.</title>
        <authorList>
            <person name="Miller M.E."/>
            <person name="Zhang Y."/>
            <person name="Omidvar V."/>
            <person name="Sperschneider J."/>
            <person name="Schwessinger B."/>
            <person name="Raley C."/>
            <person name="Palmer J.M."/>
            <person name="Garnica D."/>
            <person name="Upadhyaya N."/>
            <person name="Rathjen J."/>
            <person name="Taylor J.M."/>
            <person name="Park R.F."/>
            <person name="Dodds P.N."/>
            <person name="Hirsch C.D."/>
            <person name="Kianian S.F."/>
            <person name="Figueroa M."/>
        </authorList>
    </citation>
    <scope>NUCLEOTIDE SEQUENCE [LARGE SCALE GENOMIC DNA]</scope>
    <source>
        <strain evidence="1">12NC29</strain>
        <strain evidence="3">12SD80</strain>
    </source>
</reference>
<dbReference type="EMBL" id="PGCI01000002">
    <property type="protein sequence ID" value="PLW52070.1"/>
    <property type="molecule type" value="Genomic_DNA"/>
</dbReference>
<name>A0A2N5VQ61_9BASI</name>